<reference evidence="2 3" key="1">
    <citation type="journal article" date="2018" name="Nat. Ecol. Evol.">
        <title>Shark genomes provide insights into elasmobranch evolution and the origin of vertebrates.</title>
        <authorList>
            <person name="Hara Y"/>
            <person name="Yamaguchi K"/>
            <person name="Onimaru K"/>
            <person name="Kadota M"/>
            <person name="Koyanagi M"/>
            <person name="Keeley SD"/>
            <person name="Tatsumi K"/>
            <person name="Tanaka K"/>
            <person name="Motone F"/>
            <person name="Kageyama Y"/>
            <person name="Nozu R"/>
            <person name="Adachi N"/>
            <person name="Nishimura O"/>
            <person name="Nakagawa R"/>
            <person name="Tanegashima C"/>
            <person name="Kiyatake I"/>
            <person name="Matsumoto R"/>
            <person name="Murakumo K"/>
            <person name="Nishida K"/>
            <person name="Terakita A"/>
            <person name="Kuratani S"/>
            <person name="Sato K"/>
            <person name="Hyodo S Kuraku.S."/>
        </authorList>
    </citation>
    <scope>NUCLEOTIDE SEQUENCE [LARGE SCALE GENOMIC DNA]</scope>
</reference>
<feature type="compositionally biased region" description="Basic and acidic residues" evidence="1">
    <location>
        <begin position="15"/>
        <end position="32"/>
    </location>
</feature>
<organism evidence="2 3">
    <name type="scientific">Chiloscyllium punctatum</name>
    <name type="common">Brownbanded bambooshark</name>
    <name type="synonym">Hemiscyllium punctatum</name>
    <dbReference type="NCBI Taxonomy" id="137246"/>
    <lineage>
        <taxon>Eukaryota</taxon>
        <taxon>Metazoa</taxon>
        <taxon>Chordata</taxon>
        <taxon>Craniata</taxon>
        <taxon>Vertebrata</taxon>
        <taxon>Chondrichthyes</taxon>
        <taxon>Elasmobranchii</taxon>
        <taxon>Galeomorphii</taxon>
        <taxon>Galeoidea</taxon>
        <taxon>Orectolobiformes</taxon>
        <taxon>Hemiscylliidae</taxon>
        <taxon>Chiloscyllium</taxon>
    </lineage>
</organism>
<accession>A0A401SPX5</accession>
<evidence type="ECO:0000313" key="3">
    <source>
        <dbReference type="Proteomes" id="UP000287033"/>
    </source>
</evidence>
<name>A0A401SPX5_CHIPU</name>
<sequence length="68" mass="7477">MSDKEPSAETKGAQRKGEKEHSAGDRRSRAQGREGAQCVKETELSAGERRSPMCEKGAQCEREKEPSV</sequence>
<dbReference type="Proteomes" id="UP000287033">
    <property type="component" value="Unassembled WGS sequence"/>
</dbReference>
<comment type="caution">
    <text evidence="2">The sequence shown here is derived from an EMBL/GenBank/DDBJ whole genome shotgun (WGS) entry which is preliminary data.</text>
</comment>
<protein>
    <submittedName>
        <fullName evidence="2">Uncharacterized protein</fullName>
    </submittedName>
</protein>
<evidence type="ECO:0000313" key="2">
    <source>
        <dbReference type="EMBL" id="GCC32455.1"/>
    </source>
</evidence>
<keyword evidence="3" id="KW-1185">Reference proteome</keyword>
<evidence type="ECO:0000256" key="1">
    <source>
        <dbReference type="SAM" id="MobiDB-lite"/>
    </source>
</evidence>
<feature type="region of interest" description="Disordered" evidence="1">
    <location>
        <begin position="1"/>
        <end position="68"/>
    </location>
</feature>
<dbReference type="EMBL" id="BEZZ01000438">
    <property type="protein sequence ID" value="GCC32455.1"/>
    <property type="molecule type" value="Genomic_DNA"/>
</dbReference>
<gene>
    <name evidence="2" type="ORF">chiPu_0010916</name>
</gene>
<dbReference type="AlphaFoldDB" id="A0A401SPX5"/>
<feature type="compositionally biased region" description="Basic and acidic residues" evidence="1">
    <location>
        <begin position="40"/>
        <end position="68"/>
    </location>
</feature>
<proteinExistence type="predicted"/>